<keyword evidence="10" id="KW-0498">Mitosis</keyword>
<feature type="region of interest" description="Disordered" evidence="20">
    <location>
        <begin position="284"/>
        <end position="306"/>
    </location>
</feature>
<dbReference type="InterPro" id="IPR049326">
    <property type="entry name" value="Rhodopsin_dom_fungi"/>
</dbReference>
<dbReference type="PROSITE" id="PS00108">
    <property type="entry name" value="PROTEIN_KINASE_ST"/>
    <property type="match status" value="1"/>
</dbReference>
<evidence type="ECO:0000256" key="12">
    <source>
        <dbReference type="ARBA" id="ARBA00022827"/>
    </source>
</evidence>
<protein>
    <recommendedName>
        <fullName evidence="3">non-specific serine/threonine protein kinase</fullName>
        <ecNumber evidence="3">2.7.11.1</ecNumber>
    </recommendedName>
</protein>
<feature type="region of interest" description="Disordered" evidence="20">
    <location>
        <begin position="729"/>
        <end position="791"/>
    </location>
</feature>
<dbReference type="GO" id="GO:0005634">
    <property type="term" value="C:nucleus"/>
    <property type="evidence" value="ECO:0007669"/>
    <property type="project" value="UniProtKB-SubCell"/>
</dbReference>
<keyword evidence="21" id="KW-0472">Membrane</keyword>
<accession>A0A8H3UNL5</accession>
<name>A0A8H3UNL5_VENIN</name>
<feature type="transmembrane region" description="Helical" evidence="21">
    <location>
        <begin position="18"/>
        <end position="38"/>
    </location>
</feature>
<dbReference type="Gene3D" id="1.10.510.10">
    <property type="entry name" value="Transferase(Phosphotransferase) domain 1"/>
    <property type="match status" value="1"/>
</dbReference>
<dbReference type="CDD" id="cd08217">
    <property type="entry name" value="STKc_Nek2"/>
    <property type="match status" value="1"/>
</dbReference>
<evidence type="ECO:0000256" key="10">
    <source>
        <dbReference type="ARBA" id="ARBA00022776"/>
    </source>
</evidence>
<evidence type="ECO:0000256" key="5">
    <source>
        <dbReference type="ARBA" id="ARBA00022553"/>
    </source>
</evidence>
<sequence length="1460" mass="162486">MFVKTEPIPMTGSARDSLIAISVLWVLFAVTVGFRLAGRLRGMGIGADDVLSVVALVLSGTTIGLNAEVFTIGVGVDFDATAPIYPKLANNLPVIMQVTFAYSLIYIWCLAALKMSQLILYLRVFAARLSKWVYGIGAIVVLWAVVFNFLFIFLCDPIHQQWTVERVGYCMDQMLVLKCLIMTNLVTDLVIVILPMRSVWQLQMRKTERLAIIACFGLGGACVFISLSRFIQLYTIDLLGNLTGTSLTTFMLCSVELILAGLCINIPMLRPFYIRLRAKYKMSSGSNDSSGKVGAHKMSGSRQMNVLPERPEKDMTWLELDDKATSDDASSGRRLTSDQSHDPNEEKYEVLEKIGHGSFGVIHKVRRKSDGLVLCRKEISYNRMSQKEREQLQAELSILSKLKHQNIVEYIERDHRKDTQDLHLYMEFCGGGDLGQVIKRLKHKNQYAEEEFVWSIFSQIVTALYRCHYGEDPPASGANVMGLGANAKPTKLRSKQAPWMVLHRDIKPENVFLNDQNNVKLGDFGLSKILQSHDFASTYVGTPYYMSPEICAAERYSLYSDIWSLGCLLYELCAKEPPFNARTHIELFQRIKSGRVAPIPPVYSHDLQKVINSCLQVNPNARPDTAQLLNLPIVKLMRKEQEIVEFGHRLRKEKEVAERKLKEAEERMKTLEAALRPEIESSVRREWEVKARLEIDRQVAMEVNRLEKIFEGEILKRMDQHAAAALSRSLTPSAEISESKKVVPAPTSQESNDADSSDFPSGTDISSLSLESPPPYTKPVKRTSRTPFTRAHTLATNAIAVASPKDVQMADPSPMSIASLSLSPRKNQAQQRPAGNIFAAAEERWKPTNASSISTPTGSDAEDSLGADDEDEEDELPVLASPTRDPFKQLNKRPMMARQKTMPVSTNRLAKAPNLFAPGNAASVKRPTSAVPIVATSPARRGGASPTRPRSLVAPKVPVAGDTGSPVRKAGERTLKDNNSKPNSRGDGLLKTALSRNGVQGRSLVELQQARAGGIPAREKPISKSDGAVNAVKMLENEPPVIWDPEQEDEMPSPFLARNARPGLRSRSLVGAGLQITPNASKILQKWKLPDSFWRQGAIPTSLTVHKYSGEILAQQSTFKDKILERYGAPFIDMHRADLQIALVERAKELGVQFFLGQRVDAIDFDKTTVKTVAGDSYSGDLIVAADGLWSKCRELFVGRKDEPLPTGDLAYRIVLRTSELSDEKLKTWIKEPECHFWAGPGSHAVGYSLKGGDIYNLVLLCPDSLPAGVAKQAGSVDEMKQLFVGWDPILTSFLNNVKEVDKWKLMHREEMPSWVNDTSNLVFLGDSCHPMLPYLAQGANSSLEDGAVLGLVLGKIKSKDQLPGALRIYESLRKKRGEAIVRETFKQRHDFHMPNGSEQEARDKLFLSRLGKEDDVKEPFPSRWTCPVVQPWLYGYDADTEVDNAVKQNPEFKIEKASL</sequence>
<evidence type="ECO:0000256" key="9">
    <source>
        <dbReference type="ARBA" id="ARBA00022741"/>
    </source>
</evidence>
<keyword evidence="4" id="KW-0723">Serine/threonine-protein kinase</keyword>
<evidence type="ECO:0000256" key="19">
    <source>
        <dbReference type="SAM" id="Coils"/>
    </source>
</evidence>
<dbReference type="Pfam" id="PF00069">
    <property type="entry name" value="Pkinase"/>
    <property type="match status" value="2"/>
</dbReference>
<evidence type="ECO:0000256" key="4">
    <source>
        <dbReference type="ARBA" id="ARBA00022527"/>
    </source>
</evidence>
<dbReference type="InterPro" id="IPR051131">
    <property type="entry name" value="NEK_Ser/Thr_kinase_NIMA"/>
</dbReference>
<keyword evidence="5" id="KW-0597">Phosphoprotein</keyword>
<feature type="compositionally biased region" description="Polar residues" evidence="20">
    <location>
        <begin position="848"/>
        <end position="857"/>
    </location>
</feature>
<dbReference type="InterPro" id="IPR011009">
    <property type="entry name" value="Kinase-like_dom_sf"/>
</dbReference>
<feature type="coiled-coil region" evidence="19">
    <location>
        <begin position="647"/>
        <end position="674"/>
    </location>
</feature>
<dbReference type="GO" id="GO:0004674">
    <property type="term" value="F:protein serine/threonine kinase activity"/>
    <property type="evidence" value="ECO:0007669"/>
    <property type="project" value="UniProtKB-KW"/>
</dbReference>
<evidence type="ECO:0000256" key="8">
    <source>
        <dbReference type="ARBA" id="ARBA00022679"/>
    </source>
</evidence>
<dbReference type="SUPFAM" id="SSF56112">
    <property type="entry name" value="Protein kinase-like (PK-like)"/>
    <property type="match status" value="1"/>
</dbReference>
<dbReference type="Pfam" id="PF01494">
    <property type="entry name" value="FAD_binding_3"/>
    <property type="match status" value="1"/>
</dbReference>
<keyword evidence="13" id="KW-0067">ATP-binding</keyword>
<dbReference type="InterPro" id="IPR002938">
    <property type="entry name" value="FAD-bd"/>
</dbReference>
<keyword evidence="8" id="KW-0808">Transferase</keyword>
<feature type="compositionally biased region" description="Basic and acidic residues" evidence="20">
    <location>
        <begin position="335"/>
        <end position="346"/>
    </location>
</feature>
<feature type="transmembrane region" description="Helical" evidence="21">
    <location>
        <begin position="94"/>
        <end position="113"/>
    </location>
</feature>
<comment type="subcellular location">
    <subcellularLocation>
        <location evidence="1">Nucleus</location>
    </subcellularLocation>
</comment>
<dbReference type="EMBL" id="WNWQ01000278">
    <property type="protein sequence ID" value="KAE9971944.1"/>
    <property type="molecule type" value="Genomic_DNA"/>
</dbReference>
<dbReference type="PANTHER" id="PTHR44899:SF3">
    <property type="entry name" value="SERINE_THREONINE-PROTEIN KINASE NEK1"/>
    <property type="match status" value="1"/>
</dbReference>
<keyword evidence="11" id="KW-0418">Kinase</keyword>
<evidence type="ECO:0000256" key="3">
    <source>
        <dbReference type="ARBA" id="ARBA00012513"/>
    </source>
</evidence>
<evidence type="ECO:0000313" key="24">
    <source>
        <dbReference type="Proteomes" id="UP000433883"/>
    </source>
</evidence>
<evidence type="ECO:0000313" key="23">
    <source>
        <dbReference type="EMBL" id="KAE9971944.1"/>
    </source>
</evidence>
<dbReference type="Gene3D" id="3.30.200.20">
    <property type="entry name" value="Phosphorylase Kinase, domain 1"/>
    <property type="match status" value="1"/>
</dbReference>
<evidence type="ECO:0000256" key="20">
    <source>
        <dbReference type="SAM" id="MobiDB-lite"/>
    </source>
</evidence>
<evidence type="ECO:0000256" key="15">
    <source>
        <dbReference type="ARBA" id="ARBA00023242"/>
    </source>
</evidence>
<dbReference type="SUPFAM" id="SSF51905">
    <property type="entry name" value="FAD/NAD(P)-binding domain"/>
    <property type="match status" value="1"/>
</dbReference>
<keyword evidence="19" id="KW-0175">Coiled coil</keyword>
<evidence type="ECO:0000259" key="22">
    <source>
        <dbReference type="PROSITE" id="PS50011"/>
    </source>
</evidence>
<dbReference type="EC" id="2.7.11.1" evidence="3"/>
<dbReference type="GO" id="GO:0051301">
    <property type="term" value="P:cell division"/>
    <property type="evidence" value="ECO:0007669"/>
    <property type="project" value="UniProtKB-KW"/>
</dbReference>
<keyword evidence="15" id="KW-0539">Nucleus</keyword>
<proteinExistence type="inferred from homology"/>
<evidence type="ECO:0000256" key="17">
    <source>
        <dbReference type="ARBA" id="ARBA00047899"/>
    </source>
</evidence>
<gene>
    <name evidence="23" type="ORF">BLS_004230</name>
</gene>
<dbReference type="PROSITE" id="PS50011">
    <property type="entry name" value="PROTEIN_KINASE_DOM"/>
    <property type="match status" value="1"/>
</dbReference>
<evidence type="ECO:0000256" key="16">
    <source>
        <dbReference type="ARBA" id="ARBA00023306"/>
    </source>
</evidence>
<dbReference type="FunFam" id="1.10.510.10:FF:000697">
    <property type="entry name" value="G2-specific protein kinase nimA"/>
    <property type="match status" value="1"/>
</dbReference>
<evidence type="ECO:0000256" key="1">
    <source>
        <dbReference type="ARBA" id="ARBA00004123"/>
    </source>
</evidence>
<keyword evidence="12" id="KW-0274">FAD</keyword>
<dbReference type="GO" id="GO:0071949">
    <property type="term" value="F:FAD binding"/>
    <property type="evidence" value="ECO:0007669"/>
    <property type="project" value="InterPro"/>
</dbReference>
<feature type="compositionally biased region" description="Acidic residues" evidence="20">
    <location>
        <begin position="860"/>
        <end position="876"/>
    </location>
</feature>
<feature type="transmembrane region" description="Helical" evidence="21">
    <location>
        <begin position="133"/>
        <end position="154"/>
    </location>
</feature>
<feature type="region of interest" description="Disordered" evidence="20">
    <location>
        <begin position="937"/>
        <end position="990"/>
    </location>
</feature>
<feature type="region of interest" description="Disordered" evidence="20">
    <location>
        <begin position="323"/>
        <end position="346"/>
    </location>
</feature>
<keyword evidence="16" id="KW-0131">Cell cycle</keyword>
<keyword evidence="6" id="KW-0132">Cell division</keyword>
<evidence type="ECO:0000256" key="6">
    <source>
        <dbReference type="ARBA" id="ARBA00022618"/>
    </source>
</evidence>
<feature type="compositionally biased region" description="Polar residues" evidence="20">
    <location>
        <begin position="758"/>
        <end position="770"/>
    </location>
</feature>
<keyword evidence="14" id="KW-0560">Oxidoreductase</keyword>
<dbReference type="SUPFAM" id="SSF54373">
    <property type="entry name" value="FAD-linked reductases, C-terminal domain"/>
    <property type="match status" value="1"/>
</dbReference>
<comment type="catalytic activity">
    <reaction evidence="17">
        <text>L-threonyl-[protein] + ATP = O-phospho-L-threonyl-[protein] + ADP + H(+)</text>
        <dbReference type="Rhea" id="RHEA:46608"/>
        <dbReference type="Rhea" id="RHEA-COMP:11060"/>
        <dbReference type="Rhea" id="RHEA-COMP:11605"/>
        <dbReference type="ChEBI" id="CHEBI:15378"/>
        <dbReference type="ChEBI" id="CHEBI:30013"/>
        <dbReference type="ChEBI" id="CHEBI:30616"/>
        <dbReference type="ChEBI" id="CHEBI:61977"/>
        <dbReference type="ChEBI" id="CHEBI:456216"/>
        <dbReference type="EC" id="2.7.11.1"/>
    </reaction>
</comment>
<dbReference type="InterPro" id="IPR008271">
    <property type="entry name" value="Ser/Thr_kinase_AS"/>
</dbReference>
<keyword evidence="21" id="KW-1133">Transmembrane helix</keyword>
<evidence type="ECO:0000256" key="2">
    <source>
        <dbReference type="ARBA" id="ARBA00006692"/>
    </source>
</evidence>
<dbReference type="Proteomes" id="UP000433883">
    <property type="component" value="Unassembled WGS sequence"/>
</dbReference>
<dbReference type="InterPro" id="IPR000719">
    <property type="entry name" value="Prot_kinase_dom"/>
</dbReference>
<keyword evidence="21" id="KW-0812">Transmembrane</keyword>
<evidence type="ECO:0000256" key="21">
    <source>
        <dbReference type="SAM" id="Phobius"/>
    </source>
</evidence>
<dbReference type="GO" id="GO:0016491">
    <property type="term" value="F:oxidoreductase activity"/>
    <property type="evidence" value="ECO:0007669"/>
    <property type="project" value="UniProtKB-KW"/>
</dbReference>
<feature type="transmembrane region" description="Helical" evidence="21">
    <location>
        <begin position="50"/>
        <end position="74"/>
    </location>
</feature>
<keyword evidence="9" id="KW-0547">Nucleotide-binding</keyword>
<comment type="catalytic activity">
    <reaction evidence="18">
        <text>L-seryl-[protein] + ATP = O-phospho-L-seryl-[protein] + ADP + H(+)</text>
        <dbReference type="Rhea" id="RHEA:17989"/>
        <dbReference type="Rhea" id="RHEA-COMP:9863"/>
        <dbReference type="Rhea" id="RHEA-COMP:11604"/>
        <dbReference type="ChEBI" id="CHEBI:15378"/>
        <dbReference type="ChEBI" id="CHEBI:29999"/>
        <dbReference type="ChEBI" id="CHEBI:30616"/>
        <dbReference type="ChEBI" id="CHEBI:83421"/>
        <dbReference type="ChEBI" id="CHEBI:456216"/>
        <dbReference type="EC" id="2.7.11.1"/>
    </reaction>
</comment>
<feature type="transmembrane region" description="Helical" evidence="21">
    <location>
        <begin position="208"/>
        <end position="227"/>
    </location>
</feature>
<feature type="domain" description="Protein kinase" evidence="22">
    <location>
        <begin position="348"/>
        <end position="634"/>
    </location>
</feature>
<dbReference type="Gene3D" id="3.50.50.60">
    <property type="entry name" value="FAD/NAD(P)-binding domain"/>
    <property type="match status" value="1"/>
</dbReference>
<feature type="compositionally biased region" description="Basic and acidic residues" evidence="20">
    <location>
        <begin position="969"/>
        <end position="979"/>
    </location>
</feature>
<organism evidence="23 24">
    <name type="scientific">Venturia inaequalis</name>
    <name type="common">Apple scab fungus</name>
    <dbReference type="NCBI Taxonomy" id="5025"/>
    <lineage>
        <taxon>Eukaryota</taxon>
        <taxon>Fungi</taxon>
        <taxon>Dikarya</taxon>
        <taxon>Ascomycota</taxon>
        <taxon>Pezizomycotina</taxon>
        <taxon>Dothideomycetes</taxon>
        <taxon>Pleosporomycetidae</taxon>
        <taxon>Venturiales</taxon>
        <taxon>Venturiaceae</taxon>
        <taxon>Venturia</taxon>
    </lineage>
</organism>
<evidence type="ECO:0000256" key="13">
    <source>
        <dbReference type="ARBA" id="ARBA00022840"/>
    </source>
</evidence>
<evidence type="ECO:0000256" key="11">
    <source>
        <dbReference type="ARBA" id="ARBA00022777"/>
    </source>
</evidence>
<evidence type="ECO:0000256" key="7">
    <source>
        <dbReference type="ARBA" id="ARBA00022630"/>
    </source>
</evidence>
<dbReference type="InterPro" id="IPR036188">
    <property type="entry name" value="FAD/NAD-bd_sf"/>
</dbReference>
<evidence type="ECO:0000256" key="14">
    <source>
        <dbReference type="ARBA" id="ARBA00023002"/>
    </source>
</evidence>
<feature type="region of interest" description="Disordered" evidence="20">
    <location>
        <begin position="841"/>
        <end position="876"/>
    </location>
</feature>
<reference evidence="23 24" key="1">
    <citation type="submission" date="2019-11" db="EMBL/GenBank/DDBJ databases">
        <title>Venturia inaequalis Genome Resource.</title>
        <authorList>
            <person name="Lichtner F.J."/>
        </authorList>
    </citation>
    <scope>NUCLEOTIDE SEQUENCE [LARGE SCALE GENOMIC DNA]</scope>
    <source>
        <strain evidence="23">Bline_iso_100314</strain>
    </source>
</reference>
<keyword evidence="7" id="KW-0285">Flavoprotein</keyword>
<comment type="caution">
    <text evidence="23">The sequence shown here is derived from an EMBL/GenBank/DDBJ whole genome shotgun (WGS) entry which is preliminary data.</text>
</comment>
<dbReference type="GO" id="GO:0005524">
    <property type="term" value="F:ATP binding"/>
    <property type="evidence" value="ECO:0007669"/>
    <property type="project" value="UniProtKB-KW"/>
</dbReference>
<dbReference type="SMART" id="SM00220">
    <property type="entry name" value="S_TKc"/>
    <property type="match status" value="1"/>
</dbReference>
<evidence type="ECO:0000256" key="18">
    <source>
        <dbReference type="ARBA" id="ARBA00048679"/>
    </source>
</evidence>
<feature type="transmembrane region" description="Helical" evidence="21">
    <location>
        <begin position="174"/>
        <end position="196"/>
    </location>
</feature>
<dbReference type="Pfam" id="PF20684">
    <property type="entry name" value="Fung_rhodopsin"/>
    <property type="match status" value="1"/>
</dbReference>
<comment type="similarity">
    <text evidence="2">Belongs to the protein kinase superfamily. CAMK Ser/Thr protein kinase family.</text>
</comment>
<dbReference type="PANTHER" id="PTHR44899">
    <property type="entry name" value="CAMK FAMILY PROTEIN KINASE"/>
    <property type="match status" value="1"/>
</dbReference>